<gene>
    <name evidence="4" type="ORF">ERS852480_03997</name>
</gene>
<feature type="coiled-coil region" evidence="1">
    <location>
        <begin position="119"/>
        <end position="196"/>
    </location>
</feature>
<evidence type="ECO:0000259" key="3">
    <source>
        <dbReference type="Pfam" id="PF14287"/>
    </source>
</evidence>
<evidence type="ECO:0000259" key="2">
    <source>
        <dbReference type="Pfam" id="PF13408"/>
    </source>
</evidence>
<evidence type="ECO:0000313" key="5">
    <source>
        <dbReference type="Proteomes" id="UP000095512"/>
    </source>
</evidence>
<reference evidence="4 5" key="1">
    <citation type="submission" date="2015-09" db="EMBL/GenBank/DDBJ databases">
        <authorList>
            <consortium name="Pathogen Informatics"/>
        </authorList>
    </citation>
    <scope>NUCLEOTIDE SEQUENCE [LARGE SCALE GENOMIC DNA]</scope>
    <source>
        <strain evidence="4 5">2789STDY5834865</strain>
    </source>
</reference>
<keyword evidence="1" id="KW-0175">Coiled coil</keyword>
<feature type="domain" description="DUF4368" evidence="3">
    <location>
        <begin position="205"/>
        <end position="256"/>
    </location>
</feature>
<dbReference type="Pfam" id="PF14287">
    <property type="entry name" value="DUF4368"/>
    <property type="match status" value="1"/>
</dbReference>
<dbReference type="EMBL" id="CZAB01000048">
    <property type="protein sequence ID" value="CUP74800.1"/>
    <property type="molecule type" value="Genomic_DNA"/>
</dbReference>
<protein>
    <submittedName>
        <fullName evidence="4">Site-specific recombinases, DNA invertase Pin homologs</fullName>
    </submittedName>
</protein>
<name>A0A174QVB7_9FIRM</name>
<organism evidence="4 5">
    <name type="scientific">Enterocloster clostridioformis</name>
    <dbReference type="NCBI Taxonomy" id="1531"/>
    <lineage>
        <taxon>Bacteria</taxon>
        <taxon>Bacillati</taxon>
        <taxon>Bacillota</taxon>
        <taxon>Clostridia</taxon>
        <taxon>Lachnospirales</taxon>
        <taxon>Lachnospiraceae</taxon>
        <taxon>Enterocloster</taxon>
    </lineage>
</organism>
<dbReference type="Proteomes" id="UP000095512">
    <property type="component" value="Unassembled WGS sequence"/>
</dbReference>
<evidence type="ECO:0000256" key="1">
    <source>
        <dbReference type="SAM" id="Coils"/>
    </source>
</evidence>
<proteinExistence type="predicted"/>
<dbReference type="Pfam" id="PF13408">
    <property type="entry name" value="Zn_ribbon_recom"/>
    <property type="match status" value="1"/>
</dbReference>
<dbReference type="InterPro" id="IPR025827">
    <property type="entry name" value="Zn_ribbon_recom_dom"/>
</dbReference>
<evidence type="ECO:0000313" key="4">
    <source>
        <dbReference type="EMBL" id="CUP74800.1"/>
    </source>
</evidence>
<dbReference type="InterPro" id="IPR025378">
    <property type="entry name" value="DUF4368"/>
</dbReference>
<sequence>MEVRYIMIFLGVYHRNLSNDKADFAIVQEKLKSRQRPGQSGEPSMFAGLLKCGECGKSLTVRYTNAKHPQQIYSCKTYNAYGKQHCSQHRIEFNTLYALVLNKIRECAAAALMDGEAVADRLTDTCQNEQKDQREALERSLTKDEERIEVLEKMVLRLYEDMVAGRITDANFNLLLSKTQKEQAELRAKVEDGRKRLADEIRLAVDARQWVESIQEYRDITELDAATLNRLIKEIVVHETIDSDKTRHISIEIHFNLKPIPEVEQVTA</sequence>
<accession>A0A174QVB7</accession>
<feature type="domain" description="Recombinase zinc beta ribbon" evidence="2">
    <location>
        <begin position="45"/>
        <end position="105"/>
    </location>
</feature>
<dbReference type="AlphaFoldDB" id="A0A174QVB7"/>